<comment type="caution">
    <text evidence="3">The sequence shown here is derived from an EMBL/GenBank/DDBJ whole genome shotgun (WGS) entry which is preliminary data.</text>
</comment>
<evidence type="ECO:0000313" key="3">
    <source>
        <dbReference type="EMBL" id="KAK8875351.1"/>
    </source>
</evidence>
<organism evidence="3 4">
    <name type="scientific">Tritrichomonas musculus</name>
    <dbReference type="NCBI Taxonomy" id="1915356"/>
    <lineage>
        <taxon>Eukaryota</taxon>
        <taxon>Metamonada</taxon>
        <taxon>Parabasalia</taxon>
        <taxon>Tritrichomonadida</taxon>
        <taxon>Tritrichomonadidae</taxon>
        <taxon>Tritrichomonas</taxon>
    </lineage>
</organism>
<dbReference type="EMBL" id="JAPFFF010000012">
    <property type="protein sequence ID" value="KAK8875351.1"/>
    <property type="molecule type" value="Genomic_DNA"/>
</dbReference>
<name>A0ABR2JD84_9EUKA</name>
<keyword evidence="4" id="KW-1185">Reference proteome</keyword>
<proteinExistence type="predicted"/>
<dbReference type="Proteomes" id="UP001470230">
    <property type="component" value="Unassembled WGS sequence"/>
</dbReference>
<feature type="compositionally biased region" description="Basic and acidic residues" evidence="1">
    <location>
        <begin position="548"/>
        <end position="564"/>
    </location>
</feature>
<evidence type="ECO:0000256" key="1">
    <source>
        <dbReference type="SAM" id="MobiDB-lite"/>
    </source>
</evidence>
<feature type="region of interest" description="Disordered" evidence="1">
    <location>
        <begin position="527"/>
        <end position="583"/>
    </location>
</feature>
<keyword evidence="2" id="KW-0812">Transmembrane</keyword>
<protein>
    <submittedName>
        <fullName evidence="3">Uncharacterized protein</fullName>
    </submittedName>
</protein>
<feature type="transmembrane region" description="Helical" evidence="2">
    <location>
        <begin position="6"/>
        <end position="24"/>
    </location>
</feature>
<feature type="compositionally biased region" description="Polar residues" evidence="1">
    <location>
        <begin position="527"/>
        <end position="547"/>
    </location>
</feature>
<keyword evidence="2" id="KW-1133">Transmembrane helix</keyword>
<keyword evidence="2" id="KW-0472">Membrane</keyword>
<gene>
    <name evidence="3" type="ORF">M9Y10_005516</name>
</gene>
<evidence type="ECO:0000256" key="2">
    <source>
        <dbReference type="SAM" id="Phobius"/>
    </source>
</evidence>
<accession>A0ABR2JD84</accession>
<feature type="region of interest" description="Disordered" evidence="1">
    <location>
        <begin position="428"/>
        <end position="449"/>
    </location>
</feature>
<sequence>MEERLLIRYGILVAAILELCIWLLTKKKSFIRENGRMPFIWNHDLNTTVKNYLNTDPSNQILIVSGPYQSGKSRVLELIAENLIRTKRFPFIIRADQAATIEDLIDLTKINCLKTIDELSNQLTPVEIQKYGTLSISSLHRSNKRDHPHFTGTASTSYSRITSIGLANMYHYMETVANSLSVADKDPDLFFDLINRIDLVIKPYVLFFGFNNLRKKKNKNGVDLGSILYNHSFERFMRRSQYAEFVPYIIEIKDSNLFLNKTNKLIFKSNQFVYAFTDQIENVIEEVSRKRSLFTQKEALYLQENFGGHGGSLSYVFHEMQVKRPIEESTETLNAKLKLQLSQIIKNTTDPVYYQICASKGSKKSGQVAEGEGEIKWHDIWPAGRKLLKPLIKTGLLYSNTSKIVKPAHPGVYRYICSIAKKPSWSFKTPPPKKKKDAPKHVREISVSNESYADENPIYSQSLNERLKTALNVTLNETDTNETTINKTPLKVNETDVNQTTLEVNETASNKTVAVNETVATNASNETTTVNETASNETTTVNETALNESEKVKVDEQNEKKGKTDSSLNNNKKQPKNKKGAKK</sequence>
<evidence type="ECO:0000313" key="4">
    <source>
        <dbReference type="Proteomes" id="UP001470230"/>
    </source>
</evidence>
<feature type="compositionally biased region" description="Basic residues" evidence="1">
    <location>
        <begin position="573"/>
        <end position="583"/>
    </location>
</feature>
<reference evidence="3 4" key="1">
    <citation type="submission" date="2024-04" db="EMBL/GenBank/DDBJ databases">
        <title>Tritrichomonas musculus Genome.</title>
        <authorList>
            <person name="Alves-Ferreira E."/>
            <person name="Grigg M."/>
            <person name="Lorenzi H."/>
            <person name="Galac M."/>
        </authorList>
    </citation>
    <scope>NUCLEOTIDE SEQUENCE [LARGE SCALE GENOMIC DNA]</scope>
    <source>
        <strain evidence="3 4">EAF2021</strain>
    </source>
</reference>